<keyword evidence="2" id="KW-1185">Reference proteome</keyword>
<reference evidence="1 2" key="1">
    <citation type="submission" date="2024-09" db="EMBL/GenBank/DDBJ databases">
        <authorList>
            <person name="Salinas-Garcia M.A."/>
            <person name="Prieme A."/>
        </authorList>
    </citation>
    <scope>NUCLEOTIDE SEQUENCE [LARGE SCALE GENOMIC DNA]</scope>
    <source>
        <strain evidence="1 2">DSM 21081</strain>
    </source>
</reference>
<comment type="caution">
    <text evidence="1">The sequence shown here is derived from an EMBL/GenBank/DDBJ whole genome shotgun (WGS) entry which is preliminary data.</text>
</comment>
<dbReference type="EMBL" id="JBHDLJ010000004">
    <property type="protein sequence ID" value="MFB0834255.1"/>
    <property type="molecule type" value="Genomic_DNA"/>
</dbReference>
<gene>
    <name evidence="1" type="ORF">ACETWP_06605</name>
</gene>
<accession>A0ABV4UKU4</accession>
<dbReference type="Proteomes" id="UP001575652">
    <property type="component" value="Unassembled WGS sequence"/>
</dbReference>
<dbReference type="RefSeq" id="WP_373971426.1">
    <property type="nucleotide sequence ID" value="NZ_JBHDLJ010000004.1"/>
</dbReference>
<proteinExistence type="predicted"/>
<organism evidence="1 2">
    <name type="scientific">Arthrobacter halodurans</name>
    <dbReference type="NCBI Taxonomy" id="516699"/>
    <lineage>
        <taxon>Bacteria</taxon>
        <taxon>Bacillati</taxon>
        <taxon>Actinomycetota</taxon>
        <taxon>Actinomycetes</taxon>
        <taxon>Micrococcales</taxon>
        <taxon>Micrococcaceae</taxon>
        <taxon>Arthrobacter</taxon>
    </lineage>
</organism>
<evidence type="ECO:0000313" key="1">
    <source>
        <dbReference type="EMBL" id="MFB0834255.1"/>
    </source>
</evidence>
<name>A0ABV4UKU4_9MICC</name>
<evidence type="ECO:0000313" key="2">
    <source>
        <dbReference type="Proteomes" id="UP001575652"/>
    </source>
</evidence>
<sequence length="102" mass="11289">MRDYEKFVSDLRRMTSEDGDLESDGLDALSRVSIVGRDGRRLVFDAGLAKILEAVQRIDSSGLFDSPDGPLRLFSVHLMEALEMAPDGATRLELREYGVVAT</sequence>
<protein>
    <submittedName>
        <fullName evidence="1">Uncharacterized protein</fullName>
    </submittedName>
</protein>